<sequence length="411" mass="45141">MSGRPTLVLVDALTTGAMLARMAAADHRIVHVRSRARLPETFAASLPTEVFAEDLTYPGHAEDVLRHLRALEPRAVIAASEFGIEVADDLASRLGLRGNDPALSTARRDKFRMMEVLAAAGVPTSRQHRGSDLAGLLDWWRASGLDRVVVKPLDSAGSEDVYTCDTEDEVAAAFRAGIGKTNLMLSANEEVLIQEHLAGDEYVVNSVSRDGGHWFTDAWISRKRVTSGKRLVYDYEDLLAPNAPELDGILSYVGEVLDGLAVTDGPAHTELILTADGPRLLETGARLSGLANPPALHRCTGADQVTLTLDCHSPDAERLRGRPRRYERHESARCVNLLAHRELPLPARALEEALRQLPAFQSIRFRKPEGTLTRPTVDLNSSPGVVFLVHRDPAEIENSYKLLREIERELL</sequence>
<dbReference type="GO" id="GO:0046872">
    <property type="term" value="F:metal ion binding"/>
    <property type="evidence" value="ECO:0007669"/>
    <property type="project" value="InterPro"/>
</dbReference>
<proteinExistence type="predicted"/>
<accession>A0A1B1MEQ9</accession>
<dbReference type="PATRIC" id="fig|1915.4.peg.5413"/>
<organism evidence="1 2">
    <name type="scientific">Streptomyces lincolnensis</name>
    <dbReference type="NCBI Taxonomy" id="1915"/>
    <lineage>
        <taxon>Bacteria</taxon>
        <taxon>Bacillati</taxon>
        <taxon>Actinomycetota</taxon>
        <taxon>Actinomycetes</taxon>
        <taxon>Kitasatosporales</taxon>
        <taxon>Streptomycetaceae</taxon>
        <taxon>Streptomyces</taxon>
    </lineage>
</organism>
<dbReference type="InterPro" id="IPR052032">
    <property type="entry name" value="ATP-dep_AA_Ligase"/>
</dbReference>
<protein>
    <submittedName>
        <fullName evidence="1">Putative biotin carboxylase</fullName>
    </submittedName>
</protein>
<dbReference type="EMBL" id="CP016438">
    <property type="protein sequence ID" value="ANS67096.1"/>
    <property type="molecule type" value="Genomic_DNA"/>
</dbReference>
<keyword evidence="2" id="KW-1185">Reference proteome</keyword>
<dbReference type="SUPFAM" id="SSF56059">
    <property type="entry name" value="Glutathione synthetase ATP-binding domain-like"/>
    <property type="match status" value="1"/>
</dbReference>
<gene>
    <name evidence="1" type="ORF">SLINC_4872</name>
</gene>
<evidence type="ECO:0000313" key="2">
    <source>
        <dbReference type="Proteomes" id="UP000092598"/>
    </source>
</evidence>
<dbReference type="PANTHER" id="PTHR43585">
    <property type="entry name" value="FUMIPYRROLE BIOSYNTHESIS PROTEIN C"/>
    <property type="match status" value="1"/>
</dbReference>
<dbReference type="Gene3D" id="3.30.470.20">
    <property type="entry name" value="ATP-grasp fold, B domain"/>
    <property type="match status" value="1"/>
</dbReference>
<dbReference type="Proteomes" id="UP000092598">
    <property type="component" value="Chromosome"/>
</dbReference>
<dbReference type="PANTHER" id="PTHR43585:SF2">
    <property type="entry name" value="ATP-GRASP ENZYME FSQD"/>
    <property type="match status" value="1"/>
</dbReference>
<dbReference type="AlphaFoldDB" id="A0A1B1MEQ9"/>
<dbReference type="Pfam" id="PF13535">
    <property type="entry name" value="ATP-grasp_4"/>
    <property type="match status" value="1"/>
</dbReference>
<reference evidence="1 2" key="1">
    <citation type="submission" date="2016-07" db="EMBL/GenBank/DDBJ databases">
        <title>Enhancement of antibiotic productionsby engineered nitrateutilization in actinobacteria.</title>
        <authorList>
            <person name="Meng S.C."/>
        </authorList>
    </citation>
    <scope>NUCLEOTIDE SEQUENCE [LARGE SCALE GENOMIC DNA]</scope>
    <source>
        <strain evidence="1 2">NRRL 2936</strain>
    </source>
</reference>
<name>A0A1B1MEQ9_STRLN</name>
<dbReference type="PROSITE" id="PS50975">
    <property type="entry name" value="ATP_GRASP"/>
    <property type="match status" value="1"/>
</dbReference>
<dbReference type="KEGG" id="sls:SLINC_4872"/>
<dbReference type="OrthoDB" id="24041at2"/>
<dbReference type="RefSeq" id="WP_067437643.1">
    <property type="nucleotide sequence ID" value="NZ_CP016438.1"/>
</dbReference>
<dbReference type="GO" id="GO:0005524">
    <property type="term" value="F:ATP binding"/>
    <property type="evidence" value="ECO:0007669"/>
    <property type="project" value="UniProtKB-UniRule"/>
</dbReference>
<evidence type="ECO:0000313" key="1">
    <source>
        <dbReference type="EMBL" id="ANS67096.1"/>
    </source>
</evidence>
<dbReference type="STRING" id="1915.SLINC_4872"/>
<dbReference type="NCBIfam" id="NF005543">
    <property type="entry name" value="PRK07206.1"/>
    <property type="match status" value="1"/>
</dbReference>
<dbReference type="InterPro" id="IPR011761">
    <property type="entry name" value="ATP-grasp"/>
</dbReference>